<evidence type="ECO:0000256" key="1">
    <source>
        <dbReference type="SAM" id="Phobius"/>
    </source>
</evidence>
<evidence type="ECO:0008006" key="4">
    <source>
        <dbReference type="Google" id="ProtNLM"/>
    </source>
</evidence>
<keyword evidence="1" id="KW-0472">Membrane</keyword>
<protein>
    <recommendedName>
        <fullName evidence="4">Cytochrome C biogenesis protein transmembrane domain-containing protein</fullName>
    </recommendedName>
</protein>
<feature type="transmembrane region" description="Helical" evidence="1">
    <location>
        <begin position="176"/>
        <end position="204"/>
    </location>
</feature>
<keyword evidence="1" id="KW-0812">Transmembrane</keyword>
<comment type="caution">
    <text evidence="2">The sequence shown here is derived from an EMBL/GenBank/DDBJ whole genome shotgun (WGS) entry which is preliminary data.</text>
</comment>
<accession>A0A523RSC5</accession>
<evidence type="ECO:0000313" key="2">
    <source>
        <dbReference type="EMBL" id="TET08685.1"/>
    </source>
</evidence>
<proteinExistence type="predicted"/>
<organism evidence="2 3">
    <name type="scientific">Aerophobetes bacterium</name>
    <dbReference type="NCBI Taxonomy" id="2030807"/>
    <lineage>
        <taxon>Bacteria</taxon>
        <taxon>Candidatus Aerophobota</taxon>
    </lineage>
</organism>
<feature type="transmembrane region" description="Helical" evidence="1">
    <location>
        <begin position="12"/>
        <end position="34"/>
    </location>
</feature>
<dbReference type="AlphaFoldDB" id="A0A523RSC5"/>
<sequence>MITRGARLFIRVAYVALFFSGFFTFFVPLCWSIETNVTSPQKNLIETPRPIYMTYFFEPGCRLCDSKIASILVRLNKDFPQLEIRYSNVAQEENRLMQVTMGKLYEVPLEERLVSPTIYVGKHYFIREIDFKEVEKVLKGYTATGTENMWMRAEKDRNELQQSMPPLYLERLKTPALIIAGLIDGINPCAFSIVIFLITFMSYLKRRRDEMFQAGILFIIAVFL</sequence>
<reference evidence="2 3" key="1">
    <citation type="submission" date="2019-03" db="EMBL/GenBank/DDBJ databases">
        <title>Metabolic potential of uncultured bacteria and archaea associated with petroleum seepage in deep-sea sediments.</title>
        <authorList>
            <person name="Dong X."/>
            <person name="Hubert C."/>
        </authorList>
    </citation>
    <scope>NUCLEOTIDE SEQUENCE [LARGE SCALE GENOMIC DNA]</scope>
    <source>
        <strain evidence="2">E44_bin7</strain>
    </source>
</reference>
<feature type="non-terminal residue" evidence="2">
    <location>
        <position position="224"/>
    </location>
</feature>
<dbReference type="Proteomes" id="UP000316360">
    <property type="component" value="Unassembled WGS sequence"/>
</dbReference>
<gene>
    <name evidence="2" type="ORF">E3J84_05945</name>
</gene>
<dbReference type="EMBL" id="SOKJ01000340">
    <property type="protein sequence ID" value="TET08685.1"/>
    <property type="molecule type" value="Genomic_DNA"/>
</dbReference>
<name>A0A523RSC5_UNCAE</name>
<evidence type="ECO:0000313" key="3">
    <source>
        <dbReference type="Proteomes" id="UP000316360"/>
    </source>
</evidence>
<keyword evidence="1" id="KW-1133">Transmembrane helix</keyword>